<gene>
    <name evidence="9" type="primary">101888576</name>
</gene>
<feature type="signal peptide" evidence="6">
    <location>
        <begin position="1"/>
        <end position="22"/>
    </location>
</feature>
<name>A0A1I8MXX3_MUSDO</name>
<dbReference type="InterPro" id="IPR017853">
    <property type="entry name" value="GH"/>
</dbReference>
<sequence length="647" mass="74055">MLKLTKIIVLVLLATSFQSSSGCKRVEESNKFANTDISVKLKRSGKLQYELVKGSNILHTVTFDNFNTNNDLMMTPKGTIQITDGKETIEFELVTSDSTVTHIRVIRENLPNNGEPKDCFDLDVASTHWYGGPEDRYQYYPVERLTFENYSYVTKEDHNAGVAERYWLNSNGVFIFVETETPLFINQNAPGYENKLCLSAHNSLPYNSRATRRSFVYHIGVADNAKTAHMHAVETLLGHPTSYPDERMVKYPIWSTWALYKADINDQIVRGFGDAILKYGFENSQLEIDDDWEDCYGALTFRKSKFPNIKQLTDDLKAKGFRVTLWIHPFINKNCEPTYSDALNKGYLVLDHKGNPDTQWWNSKTGEAAYVDFTKTEVQEWFKKRLQRLQTEDGIDSFKFDAGETSWVPSDPVLSGDEHMSPHQITEQYVRTVGSFGPMVEVRSGQGTQDMAIFVRMIDKDSEWSWNNGLLTLITTLLQLNMNGYPFVLPDMIGGNGYNDKPPTKELFIRWLQANVFMPSLQFSFVPWTFDEETIEISKKFTKLHADYTPQIMERFKLAASTGEPVNPPLWWVDPEDKTAQGICDQFLLGDSIIAAPIIRENETKRDIYLPKGTWKDGNSDTVHTGPIWIMDYPAPLDTLPYFIKQA</sequence>
<dbReference type="PANTHER" id="PTHR43053:SF4">
    <property type="entry name" value="MYOGENESIS-REGULATING GLYCOSIDASE"/>
    <property type="match status" value="1"/>
</dbReference>
<evidence type="ECO:0000259" key="7">
    <source>
        <dbReference type="Pfam" id="PF01055"/>
    </source>
</evidence>
<feature type="domain" description="Glycosyl hydrolase family 31 C-terminal" evidence="8">
    <location>
        <begin position="563"/>
        <end position="646"/>
    </location>
</feature>
<dbReference type="GO" id="GO:0004553">
    <property type="term" value="F:hydrolase activity, hydrolyzing O-glycosyl compounds"/>
    <property type="evidence" value="ECO:0007669"/>
    <property type="project" value="InterPro"/>
</dbReference>
<accession>A0A1I8MXX3</accession>
<dbReference type="eggNOG" id="KOG1065">
    <property type="taxonomic scope" value="Eukaryota"/>
</dbReference>
<dbReference type="Gene3D" id="2.60.40.1180">
    <property type="entry name" value="Golgi alpha-mannosidase II"/>
    <property type="match status" value="1"/>
</dbReference>
<dbReference type="InterPro" id="IPR050985">
    <property type="entry name" value="Alpha-glycosidase_related"/>
</dbReference>
<evidence type="ECO:0000256" key="3">
    <source>
        <dbReference type="ARBA" id="ARBA00022801"/>
    </source>
</evidence>
<dbReference type="InterPro" id="IPR000322">
    <property type="entry name" value="Glyco_hydro_31_TIM"/>
</dbReference>
<dbReference type="SUPFAM" id="SSF51011">
    <property type="entry name" value="Glycosyl hydrolase domain"/>
    <property type="match status" value="1"/>
</dbReference>
<dbReference type="PROSITE" id="PS51257">
    <property type="entry name" value="PROKAR_LIPOPROTEIN"/>
    <property type="match status" value="1"/>
</dbReference>
<dbReference type="Gene3D" id="3.20.20.80">
    <property type="entry name" value="Glycosidases"/>
    <property type="match status" value="1"/>
</dbReference>
<dbReference type="Pfam" id="PF21365">
    <property type="entry name" value="Glyco_hydro_31_3rd"/>
    <property type="match status" value="1"/>
</dbReference>
<dbReference type="STRING" id="7370.A0A1I8MXX3"/>
<dbReference type="EnsemblMetazoa" id="MDOA009540-RA">
    <property type="protein sequence ID" value="MDOA009540-PA"/>
    <property type="gene ID" value="MDOA009540"/>
</dbReference>
<protein>
    <recommendedName>
        <fullName evidence="10">Glycosyl hydrolase</fullName>
    </recommendedName>
</protein>
<evidence type="ECO:0000256" key="4">
    <source>
        <dbReference type="ARBA" id="ARBA00023295"/>
    </source>
</evidence>
<dbReference type="VEuPathDB" id="VectorBase:MDOMA2_004160"/>
<evidence type="ECO:0000313" key="9">
    <source>
        <dbReference type="EnsemblMetazoa" id="MDOA009540-PA"/>
    </source>
</evidence>
<dbReference type="PANTHER" id="PTHR43053">
    <property type="entry name" value="GLYCOSIDASE FAMILY 31"/>
    <property type="match status" value="1"/>
</dbReference>
<evidence type="ECO:0000256" key="2">
    <source>
        <dbReference type="ARBA" id="ARBA00022729"/>
    </source>
</evidence>
<evidence type="ECO:0000259" key="8">
    <source>
        <dbReference type="Pfam" id="PF21365"/>
    </source>
</evidence>
<dbReference type="AlphaFoldDB" id="A0A1I8MXX3"/>
<reference evidence="9" key="1">
    <citation type="submission" date="2020-05" db="UniProtKB">
        <authorList>
            <consortium name="EnsemblMetazoa"/>
        </authorList>
    </citation>
    <scope>IDENTIFICATION</scope>
    <source>
        <strain evidence="9">Aabys</strain>
    </source>
</reference>
<dbReference type="SUPFAM" id="SSF51445">
    <property type="entry name" value="(Trans)glycosidases"/>
    <property type="match status" value="1"/>
</dbReference>
<keyword evidence="4 5" id="KW-0326">Glycosidase</keyword>
<evidence type="ECO:0008006" key="10">
    <source>
        <dbReference type="Google" id="ProtNLM"/>
    </source>
</evidence>
<dbReference type="GO" id="GO:0005975">
    <property type="term" value="P:carbohydrate metabolic process"/>
    <property type="evidence" value="ECO:0007669"/>
    <property type="project" value="InterPro"/>
</dbReference>
<dbReference type="CDD" id="cd06592">
    <property type="entry name" value="GH31_NET37"/>
    <property type="match status" value="1"/>
</dbReference>
<dbReference type="InterPro" id="IPR048395">
    <property type="entry name" value="Glyco_hydro_31_C"/>
</dbReference>
<comment type="similarity">
    <text evidence="1 5">Belongs to the glycosyl hydrolase 31 family.</text>
</comment>
<evidence type="ECO:0000256" key="1">
    <source>
        <dbReference type="ARBA" id="ARBA00007806"/>
    </source>
</evidence>
<dbReference type="KEGG" id="mde:101888576"/>
<evidence type="ECO:0000256" key="6">
    <source>
        <dbReference type="SAM" id="SignalP"/>
    </source>
</evidence>
<dbReference type="OrthoDB" id="10070917at2759"/>
<organism evidence="9">
    <name type="scientific">Musca domestica</name>
    <name type="common">House fly</name>
    <dbReference type="NCBI Taxonomy" id="7370"/>
    <lineage>
        <taxon>Eukaryota</taxon>
        <taxon>Metazoa</taxon>
        <taxon>Ecdysozoa</taxon>
        <taxon>Arthropoda</taxon>
        <taxon>Hexapoda</taxon>
        <taxon>Insecta</taxon>
        <taxon>Pterygota</taxon>
        <taxon>Neoptera</taxon>
        <taxon>Endopterygota</taxon>
        <taxon>Diptera</taxon>
        <taxon>Brachycera</taxon>
        <taxon>Muscomorpha</taxon>
        <taxon>Muscoidea</taxon>
        <taxon>Muscidae</taxon>
        <taxon>Musca</taxon>
    </lineage>
</organism>
<feature type="chain" id="PRO_5044561061" description="Glycosyl hydrolase" evidence="6">
    <location>
        <begin position="23"/>
        <end position="647"/>
    </location>
</feature>
<keyword evidence="3 5" id="KW-0378">Hydrolase</keyword>
<dbReference type="RefSeq" id="XP_005178290.2">
    <property type="nucleotide sequence ID" value="XM_005178233.4"/>
</dbReference>
<keyword evidence="2 6" id="KW-0732">Signal</keyword>
<dbReference type="VEuPathDB" id="VectorBase:MDOA009540"/>
<feature type="domain" description="Glycoside hydrolase family 31 TIM barrel" evidence="7">
    <location>
        <begin position="255"/>
        <end position="551"/>
    </location>
</feature>
<evidence type="ECO:0000256" key="5">
    <source>
        <dbReference type="RuleBase" id="RU361185"/>
    </source>
</evidence>
<dbReference type="Pfam" id="PF01055">
    <property type="entry name" value="Glyco_hydro_31_2nd"/>
    <property type="match status" value="1"/>
</dbReference>
<proteinExistence type="inferred from homology"/>
<dbReference type="InterPro" id="IPR013780">
    <property type="entry name" value="Glyco_hydro_b"/>
</dbReference>